<dbReference type="Proteomes" id="UP000199532">
    <property type="component" value="Unassembled WGS sequence"/>
</dbReference>
<protein>
    <submittedName>
        <fullName evidence="1">Uncharacterized protein</fullName>
    </submittedName>
</protein>
<keyword evidence="2" id="KW-1185">Reference proteome</keyword>
<sequence>MKKELICLGHNIKPLNPSGDFGMVEKTTYHNVPGPPPHCNTGH</sequence>
<proteinExistence type="predicted"/>
<evidence type="ECO:0000313" key="1">
    <source>
        <dbReference type="EMBL" id="SEI39306.1"/>
    </source>
</evidence>
<organism evidence="1 2">
    <name type="scientific">Dyadobacter koreensis</name>
    <dbReference type="NCBI Taxonomy" id="408657"/>
    <lineage>
        <taxon>Bacteria</taxon>
        <taxon>Pseudomonadati</taxon>
        <taxon>Bacteroidota</taxon>
        <taxon>Cytophagia</taxon>
        <taxon>Cytophagales</taxon>
        <taxon>Spirosomataceae</taxon>
        <taxon>Dyadobacter</taxon>
    </lineage>
</organism>
<reference evidence="1 2" key="1">
    <citation type="submission" date="2016-10" db="EMBL/GenBank/DDBJ databases">
        <authorList>
            <person name="de Groot N.N."/>
        </authorList>
    </citation>
    <scope>NUCLEOTIDE SEQUENCE [LARGE SCALE GENOMIC DNA]</scope>
    <source>
        <strain evidence="1 2">DSM 19938</strain>
    </source>
</reference>
<accession>A0A1H6QBU4</accession>
<evidence type="ECO:0000313" key="2">
    <source>
        <dbReference type="Proteomes" id="UP000199532"/>
    </source>
</evidence>
<dbReference type="AlphaFoldDB" id="A0A1H6QBU4"/>
<dbReference type="EMBL" id="FNXY01000001">
    <property type="protein sequence ID" value="SEI39306.1"/>
    <property type="molecule type" value="Genomic_DNA"/>
</dbReference>
<gene>
    <name evidence="1" type="ORF">SAMN04487995_0342</name>
</gene>
<name>A0A1H6QBU4_9BACT</name>